<gene>
    <name evidence="4" type="ORF">CAP_4483</name>
</gene>
<evidence type="ECO:0000256" key="2">
    <source>
        <dbReference type="SAM" id="SignalP"/>
    </source>
</evidence>
<keyword evidence="2" id="KW-0732">Signal</keyword>
<dbReference type="GO" id="GO:0042597">
    <property type="term" value="C:periplasmic space"/>
    <property type="evidence" value="ECO:0007669"/>
    <property type="project" value="InterPro"/>
</dbReference>
<dbReference type="InterPro" id="IPR007195">
    <property type="entry name" value="TolB_N"/>
</dbReference>
<dbReference type="AlphaFoldDB" id="A0A017T6V8"/>
<dbReference type="Gene3D" id="3.40.50.10070">
    <property type="entry name" value="TolB, N-terminal domain"/>
    <property type="match status" value="1"/>
</dbReference>
<feature type="domain" description="TolB N-terminal" evidence="3">
    <location>
        <begin position="54"/>
        <end position="134"/>
    </location>
</feature>
<feature type="region of interest" description="Disordered" evidence="1">
    <location>
        <begin position="435"/>
        <end position="455"/>
    </location>
</feature>
<name>A0A017T6V8_9BACT</name>
<feature type="signal peptide" evidence="2">
    <location>
        <begin position="1"/>
        <end position="27"/>
    </location>
</feature>
<evidence type="ECO:0000313" key="4">
    <source>
        <dbReference type="EMBL" id="EYF04515.1"/>
    </source>
</evidence>
<dbReference type="SUPFAM" id="SSF52964">
    <property type="entry name" value="TolB, N-terminal domain"/>
    <property type="match status" value="1"/>
</dbReference>
<organism evidence="4 5">
    <name type="scientific">Chondromyces apiculatus DSM 436</name>
    <dbReference type="NCBI Taxonomy" id="1192034"/>
    <lineage>
        <taxon>Bacteria</taxon>
        <taxon>Pseudomonadati</taxon>
        <taxon>Myxococcota</taxon>
        <taxon>Polyangia</taxon>
        <taxon>Polyangiales</taxon>
        <taxon>Polyangiaceae</taxon>
        <taxon>Chondromyces</taxon>
    </lineage>
</organism>
<dbReference type="SUPFAM" id="SSF82171">
    <property type="entry name" value="DPP6 N-terminal domain-like"/>
    <property type="match status" value="1"/>
</dbReference>
<evidence type="ECO:0000256" key="1">
    <source>
        <dbReference type="SAM" id="MobiDB-lite"/>
    </source>
</evidence>
<dbReference type="RefSeq" id="WP_044244108.1">
    <property type="nucleotide sequence ID" value="NZ_ASRX01000033.1"/>
</dbReference>
<reference evidence="4 5" key="1">
    <citation type="submission" date="2013-05" db="EMBL/GenBank/DDBJ databases">
        <title>Genome assembly of Chondromyces apiculatus DSM 436.</title>
        <authorList>
            <person name="Sharma G."/>
            <person name="Khatri I."/>
            <person name="Kaur C."/>
            <person name="Mayilraj S."/>
            <person name="Subramanian S."/>
        </authorList>
    </citation>
    <scope>NUCLEOTIDE SEQUENCE [LARGE SCALE GENOMIC DNA]</scope>
    <source>
        <strain evidence="4 5">DSM 436</strain>
    </source>
</reference>
<keyword evidence="5" id="KW-1185">Reference proteome</keyword>
<dbReference type="Proteomes" id="UP000019678">
    <property type="component" value="Unassembled WGS sequence"/>
</dbReference>
<dbReference type="OrthoDB" id="9815657at2"/>
<evidence type="ECO:0000313" key="5">
    <source>
        <dbReference type="Proteomes" id="UP000019678"/>
    </source>
</evidence>
<dbReference type="Gene3D" id="2.120.10.30">
    <property type="entry name" value="TolB, C-terminal domain"/>
    <property type="match status" value="1"/>
</dbReference>
<comment type="caution">
    <text evidence="4">The sequence shown here is derived from an EMBL/GenBank/DDBJ whole genome shotgun (WGS) entry which is preliminary data.</text>
</comment>
<dbReference type="GO" id="GO:0015031">
    <property type="term" value="P:protein transport"/>
    <property type="evidence" value="ECO:0007669"/>
    <property type="project" value="InterPro"/>
</dbReference>
<dbReference type="InterPro" id="IPR011659">
    <property type="entry name" value="WD40"/>
</dbReference>
<proteinExistence type="predicted"/>
<dbReference type="InterPro" id="IPR011042">
    <property type="entry name" value="6-blade_b-propeller_TolB-like"/>
</dbReference>
<feature type="chain" id="PRO_5001496664" evidence="2">
    <location>
        <begin position="28"/>
        <end position="455"/>
    </location>
</feature>
<dbReference type="EMBL" id="ASRX01000033">
    <property type="protein sequence ID" value="EYF04515.1"/>
    <property type="molecule type" value="Genomic_DNA"/>
</dbReference>
<dbReference type="STRING" id="1192034.CAP_4483"/>
<evidence type="ECO:0000259" key="3">
    <source>
        <dbReference type="Pfam" id="PF04052"/>
    </source>
</evidence>
<dbReference type="Pfam" id="PF04052">
    <property type="entry name" value="TolB_N"/>
    <property type="match status" value="1"/>
</dbReference>
<feature type="region of interest" description="Disordered" evidence="1">
    <location>
        <begin position="26"/>
        <end position="49"/>
    </location>
</feature>
<dbReference type="Pfam" id="PF07676">
    <property type="entry name" value="PD40"/>
    <property type="match status" value="1"/>
</dbReference>
<dbReference type="eggNOG" id="COG0823">
    <property type="taxonomic scope" value="Bacteria"/>
</dbReference>
<sequence length="455" mass="47449">MRLVRWCTALVASACAVLAAAAPSSFAQGTPQGTPPASAGGDKPPNPDELLGHITVVAGATRPLPKVGILPSLASDMEDVTLRSVVRRDLDLCGEFEVLDDDKAPDGLYLSDSPVDVKAWSQKGVEAVVKLTGKKLSADKAELRAQAYLVRYGDKAVFDRRFQVPLADLRSESHRLADLVIGALTGQNGGFASHMTFASGSGSLRRVFTIDADGHDAKAMSPPDRVAIAPAFGKGDALFYAGSGRGEEYRVYTASGQGPMPLSVKGSVYGLAFSKDRAQVAASIGVGSTIQVFTGPDFGSLKPASPIGMALHPAFTPSGKLAFAGEGKYSQRIFVDGKPISPDGLFASAPTFCNHPDGIKAIFAVGVGKQTDLVASGETGGGLARLTQSQGSNGYPACSPDGRLVAFFSTRKSGEGPGLYVMRVDGLRPKRISNLTGDSLRWDPLPPGKGVEVKN</sequence>
<protein>
    <submittedName>
        <fullName evidence="4">TolB protein</fullName>
    </submittedName>
</protein>
<accession>A0A017T6V8</accession>